<dbReference type="GeneID" id="108611576"/>
<keyword evidence="4" id="KW-0496">Mitochondrion</keyword>
<keyword evidence="5" id="KW-0143">Chaperone</keyword>
<dbReference type="SUPFAM" id="SSF160909">
    <property type="entry name" value="ATP12-like"/>
    <property type="match status" value="1"/>
</dbReference>
<dbReference type="PANTHER" id="PTHR21013:SF10">
    <property type="entry name" value="ATP SYNTHASE MITOCHONDRIAL F1 COMPLEX ASSEMBLY FACTOR 2"/>
    <property type="match status" value="1"/>
</dbReference>
<reference evidence="7" key="3">
    <citation type="submission" date="2025-08" db="UniProtKB">
        <authorList>
            <consortium name="RefSeq"/>
        </authorList>
    </citation>
    <scope>IDENTIFICATION</scope>
    <source>
        <tissue evidence="7">Whole organism</tissue>
    </source>
</reference>
<evidence type="ECO:0000313" key="7">
    <source>
        <dbReference type="RefSeq" id="XP_017859784.1"/>
    </source>
</evidence>
<dbReference type="RefSeq" id="XP_017859784.1">
    <property type="nucleotide sequence ID" value="XM_018004295.1"/>
</dbReference>
<evidence type="ECO:0000256" key="4">
    <source>
        <dbReference type="ARBA" id="ARBA00023128"/>
    </source>
</evidence>
<reference evidence="6" key="2">
    <citation type="journal article" date="2016" name="G3 (Bethesda)">
        <title>Genome Evolution in Three Species of Cactophilic Drosophila.</title>
        <authorList>
            <person name="Sanchez-Flores A."/>
            <person name="Penazola F."/>
            <person name="Carpinteyro-Ponce J."/>
            <person name="Nazario-Yepiz N."/>
            <person name="Abreu-Goodger C."/>
            <person name="Machado C.A."/>
            <person name="Markow T.A."/>
        </authorList>
    </citation>
    <scope>NUCLEOTIDE SEQUENCE [LARGE SCALE GENOMIC DNA]</scope>
</reference>
<dbReference type="PANTHER" id="PTHR21013">
    <property type="entry name" value="ATP SYNTHASE MITOCHONDRIAL F1 COMPLEX ASSEMBLY FACTOR 2/ATP12 PROTEIN, MITOCHONDRIAL PRECURSOR"/>
    <property type="match status" value="1"/>
</dbReference>
<dbReference type="Pfam" id="PF07542">
    <property type="entry name" value="ATP12"/>
    <property type="match status" value="1"/>
</dbReference>
<keyword evidence="3" id="KW-0809">Transit peptide</keyword>
<dbReference type="InterPro" id="IPR042272">
    <property type="entry name" value="ATP12_ATP_synth-F1-assembly_N"/>
</dbReference>
<evidence type="ECO:0000313" key="6">
    <source>
        <dbReference type="Proteomes" id="UP000694904"/>
    </source>
</evidence>
<dbReference type="Gene3D" id="3.30.2180.10">
    <property type="entry name" value="ATP12-like"/>
    <property type="match status" value="1"/>
</dbReference>
<evidence type="ECO:0000256" key="1">
    <source>
        <dbReference type="ARBA" id="ARBA00004173"/>
    </source>
</evidence>
<evidence type="ECO:0000256" key="5">
    <source>
        <dbReference type="ARBA" id="ARBA00023186"/>
    </source>
</evidence>
<comment type="subcellular location">
    <subcellularLocation>
        <location evidence="1">Mitochondrion</location>
    </subcellularLocation>
</comment>
<dbReference type="Gene3D" id="1.10.3580.10">
    <property type="entry name" value="ATP12 ATPase"/>
    <property type="match status" value="1"/>
</dbReference>
<comment type="similarity">
    <text evidence="2">Belongs to the ATP12 family.</text>
</comment>
<gene>
    <name evidence="7" type="primary">LOC108611576</name>
</gene>
<protein>
    <submittedName>
        <fullName evidence="7">ATP synthase mitochondrial F1 complex assembly factor 2</fullName>
    </submittedName>
</protein>
<dbReference type="InterPro" id="IPR023335">
    <property type="entry name" value="ATP12_ortho_dom_sf"/>
</dbReference>
<accession>A0ABM1NXU8</accession>
<keyword evidence="6" id="KW-1185">Reference proteome</keyword>
<evidence type="ECO:0000256" key="2">
    <source>
        <dbReference type="ARBA" id="ARBA00008231"/>
    </source>
</evidence>
<sequence length="278" mass="32127">MNKQLVTNTKRLLRVGNGIKWQTPALTAIRQYAAPPKRFYKTTNVLSTDSGYEVTLDHRKLKTPNGTLFTVKSEPLAIAVATEFDAQKEHIERSRMHISALCFTAIDNPNKLTKPDMVNYLLNFIATDTVLFQYDNEKDLQELQQNEWDPVIDWFNQRFETNLKKTMDITPPQVSDEDKMKIAKHFNSYNLETLHGYIFAVDTLKSIVLACAVIEQKITVERAVALSRLEEEYQLKFWGRVEWAHDFSQQELQARLAAAVLFVHLNCSENFIKQKSII</sequence>
<dbReference type="InterPro" id="IPR011419">
    <property type="entry name" value="ATP12_ATP_synth-F1-assembly"/>
</dbReference>
<organism evidence="6 7">
    <name type="scientific">Drosophila arizonae</name>
    <name type="common">Fruit fly</name>
    <dbReference type="NCBI Taxonomy" id="7263"/>
    <lineage>
        <taxon>Eukaryota</taxon>
        <taxon>Metazoa</taxon>
        <taxon>Ecdysozoa</taxon>
        <taxon>Arthropoda</taxon>
        <taxon>Hexapoda</taxon>
        <taxon>Insecta</taxon>
        <taxon>Pterygota</taxon>
        <taxon>Neoptera</taxon>
        <taxon>Endopterygota</taxon>
        <taxon>Diptera</taxon>
        <taxon>Brachycera</taxon>
        <taxon>Muscomorpha</taxon>
        <taxon>Ephydroidea</taxon>
        <taxon>Drosophilidae</taxon>
        <taxon>Drosophila</taxon>
    </lineage>
</organism>
<dbReference type="Proteomes" id="UP000694904">
    <property type="component" value="Chromosome 3"/>
</dbReference>
<evidence type="ECO:0000256" key="3">
    <source>
        <dbReference type="ARBA" id="ARBA00022946"/>
    </source>
</evidence>
<reference evidence="6" key="1">
    <citation type="journal article" date="1997" name="Nucleic Acids Res.">
        <title>tRNAscan-SE: a program for improved detection of transfer RNA genes in genomic sequence.</title>
        <authorList>
            <person name="Lowe T.M."/>
            <person name="Eddy S.R."/>
        </authorList>
    </citation>
    <scope>NUCLEOTIDE SEQUENCE [LARGE SCALE GENOMIC DNA]</scope>
</reference>
<proteinExistence type="inferred from homology"/>
<name>A0ABM1NXU8_DROAR</name>